<accession>A0ABP3PRV8</accession>
<dbReference type="RefSeq" id="WP_166929614.1">
    <property type="nucleotide sequence ID" value="NZ_BAAADD010000004.1"/>
</dbReference>
<dbReference type="InterPro" id="IPR013974">
    <property type="entry name" value="SAF"/>
</dbReference>
<evidence type="ECO:0000313" key="3">
    <source>
        <dbReference type="Proteomes" id="UP001499951"/>
    </source>
</evidence>
<dbReference type="PROSITE" id="PS50844">
    <property type="entry name" value="AFP_LIKE"/>
    <property type="match status" value="1"/>
</dbReference>
<dbReference type="EMBL" id="BAAADD010000004">
    <property type="protein sequence ID" value="GAA0569553.1"/>
    <property type="molecule type" value="Genomic_DNA"/>
</dbReference>
<dbReference type="Gene3D" id="3.90.1210.10">
    <property type="entry name" value="Antifreeze-like/N-acetylneuraminic acid synthase C-terminal domain"/>
    <property type="match status" value="1"/>
</dbReference>
<dbReference type="PANTHER" id="PTHR42966">
    <property type="entry name" value="N-ACETYLNEURAMINATE SYNTHASE"/>
    <property type="match status" value="1"/>
</dbReference>
<dbReference type="Proteomes" id="UP001499951">
    <property type="component" value="Unassembled WGS sequence"/>
</dbReference>
<dbReference type="Pfam" id="PF03102">
    <property type="entry name" value="NeuB"/>
    <property type="match status" value="1"/>
</dbReference>
<dbReference type="SUPFAM" id="SSF51269">
    <property type="entry name" value="AFP III-like domain"/>
    <property type="match status" value="1"/>
</dbReference>
<dbReference type="PANTHER" id="PTHR42966:SF1">
    <property type="entry name" value="SIALIC ACID SYNTHASE"/>
    <property type="match status" value="1"/>
</dbReference>
<gene>
    <name evidence="2" type="primary">neuB</name>
    <name evidence="2" type="ORF">GCM10008942_17830</name>
</gene>
<dbReference type="InterPro" id="IPR036732">
    <property type="entry name" value="AFP_Neu5c_C_sf"/>
</dbReference>
<dbReference type="InterPro" id="IPR051690">
    <property type="entry name" value="PseI-like"/>
</dbReference>
<dbReference type="NCBIfam" id="TIGR03569">
    <property type="entry name" value="NeuB_NnaB"/>
    <property type="match status" value="1"/>
</dbReference>
<protein>
    <submittedName>
        <fullName evidence="2">N-acetylneuraminate synthase</fullName>
    </submittedName>
</protein>
<evidence type="ECO:0000313" key="2">
    <source>
        <dbReference type="EMBL" id="GAA0569553.1"/>
    </source>
</evidence>
<name>A0ABP3PRV8_9PROT</name>
<feature type="domain" description="AFP-like" evidence="1">
    <location>
        <begin position="315"/>
        <end position="363"/>
    </location>
</feature>
<dbReference type="InterPro" id="IPR013785">
    <property type="entry name" value="Aldolase_TIM"/>
</dbReference>
<organism evidence="2 3">
    <name type="scientific">Rhizomicrobium electricum</name>
    <dbReference type="NCBI Taxonomy" id="480070"/>
    <lineage>
        <taxon>Bacteria</taxon>
        <taxon>Pseudomonadati</taxon>
        <taxon>Pseudomonadota</taxon>
        <taxon>Alphaproteobacteria</taxon>
        <taxon>Micropepsales</taxon>
        <taxon>Micropepsaceae</taxon>
        <taxon>Rhizomicrobium</taxon>
    </lineage>
</organism>
<dbReference type="InterPro" id="IPR020007">
    <property type="entry name" value="NeuB/NeuA"/>
</dbReference>
<reference evidence="3" key="1">
    <citation type="journal article" date="2019" name="Int. J. Syst. Evol. Microbiol.">
        <title>The Global Catalogue of Microorganisms (GCM) 10K type strain sequencing project: providing services to taxonomists for standard genome sequencing and annotation.</title>
        <authorList>
            <consortium name="The Broad Institute Genomics Platform"/>
            <consortium name="The Broad Institute Genome Sequencing Center for Infectious Disease"/>
            <person name="Wu L."/>
            <person name="Ma J."/>
        </authorList>
    </citation>
    <scope>NUCLEOTIDE SEQUENCE [LARGE SCALE GENOMIC DNA]</scope>
    <source>
        <strain evidence="3">JCM 15089</strain>
    </source>
</reference>
<dbReference type="SUPFAM" id="SSF51569">
    <property type="entry name" value="Aldolase"/>
    <property type="match status" value="1"/>
</dbReference>
<dbReference type="SMART" id="SM00858">
    <property type="entry name" value="SAF"/>
    <property type="match status" value="1"/>
</dbReference>
<comment type="caution">
    <text evidence="2">The sequence shown here is derived from an EMBL/GenBank/DDBJ whole genome shotgun (WGS) entry which is preliminary data.</text>
</comment>
<evidence type="ECO:0000259" key="1">
    <source>
        <dbReference type="PROSITE" id="PS50844"/>
    </source>
</evidence>
<dbReference type="InterPro" id="IPR013132">
    <property type="entry name" value="PseI/NeuA/B-like_N"/>
</dbReference>
<dbReference type="InterPro" id="IPR057736">
    <property type="entry name" value="SAF_PseI/NeuA/NeuB"/>
</dbReference>
<dbReference type="Pfam" id="PF08666">
    <property type="entry name" value="SAF"/>
    <property type="match status" value="1"/>
</dbReference>
<dbReference type="Gene3D" id="3.20.20.70">
    <property type="entry name" value="Aldolase class I"/>
    <property type="match status" value="1"/>
</dbReference>
<dbReference type="CDD" id="cd11615">
    <property type="entry name" value="SAF_NeuB_like"/>
    <property type="match status" value="1"/>
</dbReference>
<keyword evidence="3" id="KW-1185">Reference proteome</keyword>
<proteinExistence type="predicted"/>
<sequence length="370" mass="39751">MPEADKIRDVDNIRIIAEAGVNHNGSLDLALQLIDVAREAGADLVKFQTFKTELGISRHAPTAEYQRRNTGDVATQVELVRKLELNAEQFHKVRDHCIARGIAFMTTAFDLPSLDFVSNELGATELKIASGEVTHGALLLAAARTGKPVIFSTGMSTLGEVEAALGVLAFGYLGGKEKPSAEAFRRAYCSVEGQEQLRSKVTLLHCTTEYPSPADEANLRAMDTMATAFGLPVGLSDHTPGIAVAIAAAARGAVIIEKHFTLDRNLPGPDHRASLEPSELRALVEGVRTAKAALGNGLKVPAPAEMKNIPIARRSLVARVPIAAGELFTEENLIAKRPGNGMSPMTYWKLLGQRASRAYEADDLVCEHVD</sequence>
<dbReference type="InterPro" id="IPR006190">
    <property type="entry name" value="SAF_AFP_Neu5Ac"/>
</dbReference>